<organism evidence="7 8">
    <name type="scientific">Corynebacterium sanguinis</name>
    <dbReference type="NCBI Taxonomy" id="2594913"/>
    <lineage>
        <taxon>Bacteria</taxon>
        <taxon>Bacillati</taxon>
        <taxon>Actinomycetota</taxon>
        <taxon>Actinomycetes</taxon>
        <taxon>Mycobacteriales</taxon>
        <taxon>Corynebacteriaceae</taxon>
        <taxon>Corynebacterium</taxon>
    </lineage>
</organism>
<dbReference type="InterPro" id="IPR002502">
    <property type="entry name" value="Amidase_domain"/>
</dbReference>
<proteinExistence type="predicted"/>
<dbReference type="AlphaFoldDB" id="A0A6C1U045"/>
<dbReference type="GO" id="GO:0008745">
    <property type="term" value="F:N-acetylmuramoyl-L-alanine amidase activity"/>
    <property type="evidence" value="ECO:0007669"/>
    <property type="project" value="UniProtKB-EC"/>
</dbReference>
<keyword evidence="3" id="KW-0378">Hydrolase</keyword>
<keyword evidence="4" id="KW-0961">Cell wall biogenesis/degradation</keyword>
<comment type="catalytic activity">
    <reaction evidence="1">
        <text>Hydrolyzes the link between N-acetylmuramoyl residues and L-amino acid residues in certain cell-wall glycopeptides.</text>
        <dbReference type="EC" id="3.5.1.28"/>
    </reaction>
</comment>
<evidence type="ECO:0000259" key="6">
    <source>
        <dbReference type="Pfam" id="PF01510"/>
    </source>
</evidence>
<dbReference type="SUPFAM" id="SSF55846">
    <property type="entry name" value="N-acetylmuramoyl-L-alanine amidase-like"/>
    <property type="match status" value="1"/>
</dbReference>
<dbReference type="Gene3D" id="3.40.80.10">
    <property type="entry name" value="Peptidoglycan recognition protein-like"/>
    <property type="match status" value="1"/>
</dbReference>
<dbReference type="GO" id="GO:0071555">
    <property type="term" value="P:cell wall organization"/>
    <property type="evidence" value="ECO:0007669"/>
    <property type="project" value="UniProtKB-KW"/>
</dbReference>
<dbReference type="GO" id="GO:0009254">
    <property type="term" value="P:peptidoglycan turnover"/>
    <property type="evidence" value="ECO:0007669"/>
    <property type="project" value="TreeGrafter"/>
</dbReference>
<feature type="compositionally biased region" description="Polar residues" evidence="5">
    <location>
        <begin position="80"/>
        <end position="98"/>
    </location>
</feature>
<accession>A0A6C1U045</accession>
<dbReference type="PANTHER" id="PTHR30417">
    <property type="entry name" value="N-ACETYLMURAMOYL-L-ALANINE AMIDASE AMID"/>
    <property type="match status" value="1"/>
</dbReference>
<dbReference type="OrthoDB" id="9758772at2"/>
<gene>
    <name evidence="7" type="ORF">EKI59_02385</name>
</gene>
<evidence type="ECO:0000256" key="4">
    <source>
        <dbReference type="ARBA" id="ARBA00023316"/>
    </source>
</evidence>
<name>A0A6C1U045_9CORY</name>
<dbReference type="InterPro" id="IPR051206">
    <property type="entry name" value="NAMLAA_amidase_2"/>
</dbReference>
<evidence type="ECO:0000256" key="2">
    <source>
        <dbReference type="ARBA" id="ARBA00011901"/>
    </source>
</evidence>
<comment type="caution">
    <text evidence="7">The sequence shown here is derived from an EMBL/GenBank/DDBJ whole genome shotgun (WGS) entry which is preliminary data.</text>
</comment>
<dbReference type="InterPro" id="IPR036505">
    <property type="entry name" value="Amidase/PGRP_sf"/>
</dbReference>
<feature type="region of interest" description="Disordered" evidence="5">
    <location>
        <begin position="80"/>
        <end position="100"/>
    </location>
</feature>
<evidence type="ECO:0000313" key="8">
    <source>
        <dbReference type="Proteomes" id="UP000336646"/>
    </source>
</evidence>
<protein>
    <recommendedName>
        <fullName evidence="2">N-acetylmuramoyl-L-alanine amidase</fullName>
        <ecNumber evidence="2">3.5.1.28</ecNumber>
    </recommendedName>
</protein>
<sequence length="274" mass="31066">MKNWDTLEPDRVKLMTKHFTPGRGGKKIEHVTLHHMAMVGDLDACVRVWQDRPASAHYCISPSGEIGQAVWDRDTAWSNANSDSNQRSLTIEHSNSAGPNADWPISEATLEEGAHLVAAICKFYKLGRPASGKNVRFHNVESGGITSCPYHLRPGQKYHDRYIARAQYWYDQMTGAGSSKIAPPAQKGPLMALTDDEQRRLLEKVDRIHHELTHEFDSRYDLNLLRQGKIKPEEVHKDTLIGYVLNTDARTHDMFTNMLPTMWKAIKDLVGKVR</sequence>
<dbReference type="Pfam" id="PF01510">
    <property type="entry name" value="Amidase_2"/>
    <property type="match status" value="1"/>
</dbReference>
<dbReference type="CDD" id="cd06583">
    <property type="entry name" value="PGRP"/>
    <property type="match status" value="1"/>
</dbReference>
<dbReference type="Proteomes" id="UP000336646">
    <property type="component" value="Unassembled WGS sequence"/>
</dbReference>
<dbReference type="EC" id="3.5.1.28" evidence="2"/>
<dbReference type="EMBL" id="RXIR01000003">
    <property type="protein sequence ID" value="TVS29788.1"/>
    <property type="molecule type" value="Genomic_DNA"/>
</dbReference>
<evidence type="ECO:0000256" key="5">
    <source>
        <dbReference type="SAM" id="MobiDB-lite"/>
    </source>
</evidence>
<evidence type="ECO:0000256" key="3">
    <source>
        <dbReference type="ARBA" id="ARBA00022801"/>
    </source>
</evidence>
<dbReference type="PANTHER" id="PTHR30417:SF1">
    <property type="entry name" value="N-ACETYLMURAMOYL-L-ALANINE AMIDASE AMID"/>
    <property type="match status" value="1"/>
</dbReference>
<evidence type="ECO:0000256" key="1">
    <source>
        <dbReference type="ARBA" id="ARBA00001561"/>
    </source>
</evidence>
<dbReference type="GO" id="GO:0009253">
    <property type="term" value="P:peptidoglycan catabolic process"/>
    <property type="evidence" value="ECO:0007669"/>
    <property type="project" value="InterPro"/>
</dbReference>
<evidence type="ECO:0000313" key="7">
    <source>
        <dbReference type="EMBL" id="TVS29788.1"/>
    </source>
</evidence>
<reference evidence="7 8" key="1">
    <citation type="submission" date="2018-12" db="EMBL/GenBank/DDBJ databases">
        <title>Corynebacterium sanguinis sp. nov., a clinically-associated and environmental corynebacterium.</title>
        <authorList>
            <person name="Gonzales-Siles L."/>
            <person name="Jaen-Luchoro D."/>
            <person name="Cardew S."/>
            <person name="Inganas E."/>
            <person name="Ohlen M."/>
            <person name="Jensie-Markopolous S."/>
            <person name="Pinyeiro-Iglesias B."/>
            <person name="Molin K."/>
            <person name="Skovbjerg S."/>
            <person name="Svensson-Stadler L."/>
            <person name="Funke G."/>
            <person name="Moore E.R.B."/>
        </authorList>
    </citation>
    <scope>NUCLEOTIDE SEQUENCE [LARGE SCALE GENOMIC DNA]</scope>
    <source>
        <strain evidence="7 8">58734</strain>
    </source>
</reference>
<feature type="domain" description="N-acetylmuramoyl-L-alanine amidase" evidence="6">
    <location>
        <begin position="25"/>
        <end position="149"/>
    </location>
</feature>